<evidence type="ECO:0000256" key="9">
    <source>
        <dbReference type="ARBA" id="ARBA00023136"/>
    </source>
</evidence>
<keyword evidence="7" id="KW-0915">Sodium</keyword>
<gene>
    <name evidence="14" type="primary">Dvir\GJ13850</name>
    <name evidence="14" type="ORF">Dvir_GJ13850</name>
</gene>
<protein>
    <submittedName>
        <fullName evidence="14">Uncharacterized protein</fullName>
    </submittedName>
</protein>
<evidence type="ECO:0000256" key="8">
    <source>
        <dbReference type="ARBA" id="ARBA00023065"/>
    </source>
</evidence>
<dbReference type="GO" id="GO:0015280">
    <property type="term" value="F:ligand-gated sodium channel activity"/>
    <property type="evidence" value="ECO:0007669"/>
    <property type="project" value="TreeGrafter"/>
</dbReference>
<proteinExistence type="inferred from homology"/>
<dbReference type="InterPro" id="IPR001873">
    <property type="entry name" value="ENaC"/>
</dbReference>
<evidence type="ECO:0000313" key="14">
    <source>
        <dbReference type="EMBL" id="EDW63297.2"/>
    </source>
</evidence>
<keyword evidence="5 12" id="KW-0812">Transmembrane</keyword>
<keyword evidence="4 12" id="KW-0894">Sodium channel</keyword>
<keyword evidence="3 12" id="KW-0813">Transport</keyword>
<evidence type="ECO:0000256" key="3">
    <source>
        <dbReference type="ARBA" id="ARBA00022448"/>
    </source>
</evidence>
<accession>B4LVB8</accession>
<comment type="similarity">
    <text evidence="2 12">Belongs to the amiloride-sensitive sodium channel (TC 1.A.6) family.</text>
</comment>
<dbReference type="AlphaFoldDB" id="B4LVB8"/>
<evidence type="ECO:0000256" key="12">
    <source>
        <dbReference type="RuleBase" id="RU000679"/>
    </source>
</evidence>
<keyword evidence="9 13" id="KW-0472">Membrane</keyword>
<name>B4LVB8_DROVI</name>
<evidence type="ECO:0000256" key="1">
    <source>
        <dbReference type="ARBA" id="ARBA00004141"/>
    </source>
</evidence>
<feature type="non-terminal residue" evidence="14">
    <location>
        <position position="447"/>
    </location>
</feature>
<dbReference type="OrthoDB" id="6628406at2759"/>
<keyword evidence="15" id="KW-1185">Reference proteome</keyword>
<evidence type="ECO:0000256" key="11">
    <source>
        <dbReference type="ARBA" id="ARBA00023303"/>
    </source>
</evidence>
<dbReference type="KEGG" id="dvi:6627817"/>
<organism evidence="14 15">
    <name type="scientific">Drosophila virilis</name>
    <name type="common">Fruit fly</name>
    <dbReference type="NCBI Taxonomy" id="7244"/>
    <lineage>
        <taxon>Eukaryota</taxon>
        <taxon>Metazoa</taxon>
        <taxon>Ecdysozoa</taxon>
        <taxon>Arthropoda</taxon>
        <taxon>Hexapoda</taxon>
        <taxon>Insecta</taxon>
        <taxon>Pterygota</taxon>
        <taxon>Neoptera</taxon>
        <taxon>Endopterygota</taxon>
        <taxon>Diptera</taxon>
        <taxon>Brachycera</taxon>
        <taxon>Muscomorpha</taxon>
        <taxon>Ephydroidea</taxon>
        <taxon>Drosophilidae</taxon>
        <taxon>Drosophila</taxon>
    </lineage>
</organism>
<keyword evidence="10 12" id="KW-0739">Sodium transport</keyword>
<dbReference type="Proteomes" id="UP000008792">
    <property type="component" value="Unassembled WGS sequence"/>
</dbReference>
<dbReference type="eggNOG" id="KOG4294">
    <property type="taxonomic scope" value="Eukaryota"/>
</dbReference>
<evidence type="ECO:0000256" key="5">
    <source>
        <dbReference type="ARBA" id="ARBA00022692"/>
    </source>
</evidence>
<keyword evidence="8 12" id="KW-0406">Ion transport</keyword>
<evidence type="ECO:0000256" key="13">
    <source>
        <dbReference type="SAM" id="Phobius"/>
    </source>
</evidence>
<comment type="subcellular location">
    <subcellularLocation>
        <location evidence="1">Membrane</location>
        <topology evidence="1">Multi-pass membrane protein</topology>
    </subcellularLocation>
</comment>
<dbReference type="PRINTS" id="PR01078">
    <property type="entry name" value="AMINACHANNEL"/>
</dbReference>
<dbReference type="PANTHER" id="PTHR11690">
    <property type="entry name" value="AMILORIDE-SENSITIVE SODIUM CHANNEL-RELATED"/>
    <property type="match status" value="1"/>
</dbReference>
<dbReference type="Gene3D" id="1.10.287.820">
    <property type="entry name" value="Acid-sensing ion channel domain"/>
    <property type="match status" value="1"/>
</dbReference>
<evidence type="ECO:0000256" key="10">
    <source>
        <dbReference type="ARBA" id="ARBA00023201"/>
    </source>
</evidence>
<dbReference type="FunCoup" id="B4LVB8">
    <property type="interactions" value="2"/>
</dbReference>
<dbReference type="InParanoid" id="B4LVB8"/>
<dbReference type="PANTHER" id="PTHR11690:SF179">
    <property type="entry name" value="PICKPOCKET 10"/>
    <property type="match status" value="1"/>
</dbReference>
<dbReference type="GO" id="GO:0005886">
    <property type="term" value="C:plasma membrane"/>
    <property type="evidence" value="ECO:0007669"/>
    <property type="project" value="TreeGrafter"/>
</dbReference>
<evidence type="ECO:0000256" key="7">
    <source>
        <dbReference type="ARBA" id="ARBA00023053"/>
    </source>
</evidence>
<dbReference type="HOGENOM" id="CLU_024950_2_1_1"/>
<dbReference type="EMBL" id="CH940649">
    <property type="protein sequence ID" value="EDW63297.2"/>
    <property type="molecule type" value="Genomic_DNA"/>
</dbReference>
<keyword evidence="6 13" id="KW-1133">Transmembrane helix</keyword>
<dbReference type="STRING" id="7244.B4LVB8"/>
<evidence type="ECO:0000313" key="15">
    <source>
        <dbReference type="Proteomes" id="UP000008792"/>
    </source>
</evidence>
<sequence>MLLFLERLLWFILLIASIYFCIISCLSSVHRFHTKSTHIGLERNSYYWNTSMPSITICPMRRINETLFDKYCRVNKLRGREKTEFWDFLENLANSTYTNFQNIPEYDSIDGTLDSLGIRPKHYMELIYNLTYDGTYEPIEAIRIRCVDGQIHMRARQILTEFGLCYLCSSYLGEEYSSRFLIFGEYPEFNKYLNLHRFIDVKQATFFDSDMGFTLLGFECEAIDSYIHSAFEVMKVDNNFGYTHDGATYEPEVEEIVAESNFRTETSISQRNCRFYHESNLTHYPFYTKNICQQECRINLAYKICKCIPHFYPNQIANPKPVCNYKTLKSCFPRHASYFLKFYKKDGNRAESAECYCEQNCIDAILKLKRALPMRGAKQLLGSMGSSISMNTWPRNQFKRQVIFSFTDLLVSIGGTAGLYLGFSVLGLVEFVYFFTLRLLWHLFGYE</sequence>
<evidence type="ECO:0000256" key="2">
    <source>
        <dbReference type="ARBA" id="ARBA00007193"/>
    </source>
</evidence>
<reference evidence="14 15" key="1">
    <citation type="journal article" date="2007" name="Nature">
        <title>Evolution of genes and genomes on the Drosophila phylogeny.</title>
        <authorList>
            <consortium name="Drosophila 12 Genomes Consortium"/>
            <person name="Clark A.G."/>
            <person name="Eisen M.B."/>
            <person name="Smith D.R."/>
            <person name="Bergman C.M."/>
            <person name="Oliver B."/>
            <person name="Markow T.A."/>
            <person name="Kaufman T.C."/>
            <person name="Kellis M."/>
            <person name="Gelbart W."/>
            <person name="Iyer V.N."/>
            <person name="Pollard D.A."/>
            <person name="Sackton T.B."/>
            <person name="Larracuente A.M."/>
            <person name="Singh N.D."/>
            <person name="Abad J.P."/>
            <person name="Abt D.N."/>
            <person name="Adryan B."/>
            <person name="Aguade M."/>
            <person name="Akashi H."/>
            <person name="Anderson W.W."/>
            <person name="Aquadro C.F."/>
            <person name="Ardell D.H."/>
            <person name="Arguello R."/>
            <person name="Artieri C.G."/>
            <person name="Barbash D.A."/>
            <person name="Barker D."/>
            <person name="Barsanti P."/>
            <person name="Batterham P."/>
            <person name="Batzoglou S."/>
            <person name="Begun D."/>
            <person name="Bhutkar A."/>
            <person name="Blanco E."/>
            <person name="Bosak S.A."/>
            <person name="Bradley R.K."/>
            <person name="Brand A.D."/>
            <person name="Brent M.R."/>
            <person name="Brooks A.N."/>
            <person name="Brown R.H."/>
            <person name="Butlin R.K."/>
            <person name="Caggese C."/>
            <person name="Calvi B.R."/>
            <person name="Bernardo de Carvalho A."/>
            <person name="Caspi A."/>
            <person name="Castrezana S."/>
            <person name="Celniker S.E."/>
            <person name="Chang J.L."/>
            <person name="Chapple C."/>
            <person name="Chatterji S."/>
            <person name="Chinwalla A."/>
            <person name="Civetta A."/>
            <person name="Clifton S.W."/>
            <person name="Comeron J.M."/>
            <person name="Costello J.C."/>
            <person name="Coyne J.A."/>
            <person name="Daub J."/>
            <person name="David R.G."/>
            <person name="Delcher A.L."/>
            <person name="Delehaunty K."/>
            <person name="Do C.B."/>
            <person name="Ebling H."/>
            <person name="Edwards K."/>
            <person name="Eickbush T."/>
            <person name="Evans J.D."/>
            <person name="Filipski A."/>
            <person name="Findeiss S."/>
            <person name="Freyhult E."/>
            <person name="Fulton L."/>
            <person name="Fulton R."/>
            <person name="Garcia A.C."/>
            <person name="Gardiner A."/>
            <person name="Garfield D.A."/>
            <person name="Garvin B.E."/>
            <person name="Gibson G."/>
            <person name="Gilbert D."/>
            <person name="Gnerre S."/>
            <person name="Godfrey J."/>
            <person name="Good R."/>
            <person name="Gotea V."/>
            <person name="Gravely B."/>
            <person name="Greenberg A.J."/>
            <person name="Griffiths-Jones S."/>
            <person name="Gross S."/>
            <person name="Guigo R."/>
            <person name="Gustafson E.A."/>
            <person name="Haerty W."/>
            <person name="Hahn M.W."/>
            <person name="Halligan D.L."/>
            <person name="Halpern A.L."/>
            <person name="Halter G.M."/>
            <person name="Han M.V."/>
            <person name="Heger A."/>
            <person name="Hillier L."/>
            <person name="Hinrichs A.S."/>
            <person name="Holmes I."/>
            <person name="Hoskins R.A."/>
            <person name="Hubisz M.J."/>
            <person name="Hultmark D."/>
            <person name="Huntley M.A."/>
            <person name="Jaffe D.B."/>
            <person name="Jagadeeshan S."/>
            <person name="Jeck W.R."/>
            <person name="Johnson J."/>
            <person name="Jones C.D."/>
            <person name="Jordan W.C."/>
            <person name="Karpen G.H."/>
            <person name="Kataoka E."/>
            <person name="Keightley P.D."/>
            <person name="Kheradpour P."/>
            <person name="Kirkness E.F."/>
            <person name="Koerich L.B."/>
            <person name="Kristiansen K."/>
            <person name="Kudrna D."/>
            <person name="Kulathinal R.J."/>
            <person name="Kumar S."/>
            <person name="Kwok R."/>
            <person name="Lander E."/>
            <person name="Langley C.H."/>
            <person name="Lapoint R."/>
            <person name="Lazzaro B.P."/>
            <person name="Lee S.J."/>
            <person name="Levesque L."/>
            <person name="Li R."/>
            <person name="Lin C.F."/>
            <person name="Lin M.F."/>
            <person name="Lindblad-Toh K."/>
            <person name="Llopart A."/>
            <person name="Long M."/>
            <person name="Low L."/>
            <person name="Lozovsky E."/>
            <person name="Lu J."/>
            <person name="Luo M."/>
            <person name="Machado C.A."/>
            <person name="Makalowski W."/>
            <person name="Marzo M."/>
            <person name="Matsuda M."/>
            <person name="Matzkin L."/>
            <person name="McAllister B."/>
            <person name="McBride C.S."/>
            <person name="McKernan B."/>
            <person name="McKernan K."/>
            <person name="Mendez-Lago M."/>
            <person name="Minx P."/>
            <person name="Mollenhauer M.U."/>
            <person name="Montooth K."/>
            <person name="Mount S.M."/>
            <person name="Mu X."/>
            <person name="Myers E."/>
            <person name="Negre B."/>
            <person name="Newfeld S."/>
            <person name="Nielsen R."/>
            <person name="Noor M.A."/>
            <person name="O'Grady P."/>
            <person name="Pachter L."/>
            <person name="Papaceit M."/>
            <person name="Parisi M.J."/>
            <person name="Parisi M."/>
            <person name="Parts L."/>
            <person name="Pedersen J.S."/>
            <person name="Pesole G."/>
            <person name="Phillippy A.M."/>
            <person name="Ponting C.P."/>
            <person name="Pop M."/>
            <person name="Porcelli D."/>
            <person name="Powell J.R."/>
            <person name="Prohaska S."/>
            <person name="Pruitt K."/>
            <person name="Puig M."/>
            <person name="Quesneville H."/>
            <person name="Ram K.R."/>
            <person name="Rand D."/>
            <person name="Rasmussen M.D."/>
            <person name="Reed L.K."/>
            <person name="Reenan R."/>
            <person name="Reily A."/>
            <person name="Remington K.A."/>
            <person name="Rieger T.T."/>
            <person name="Ritchie M.G."/>
            <person name="Robin C."/>
            <person name="Rogers Y.H."/>
            <person name="Rohde C."/>
            <person name="Rozas J."/>
            <person name="Rubenfield M.J."/>
            <person name="Ruiz A."/>
            <person name="Russo S."/>
            <person name="Salzberg S.L."/>
            <person name="Sanchez-Gracia A."/>
            <person name="Saranga D.J."/>
            <person name="Sato H."/>
            <person name="Schaeffer S.W."/>
            <person name="Schatz M.C."/>
            <person name="Schlenke T."/>
            <person name="Schwartz R."/>
            <person name="Segarra C."/>
            <person name="Singh R.S."/>
            <person name="Sirot L."/>
            <person name="Sirota M."/>
            <person name="Sisneros N.B."/>
            <person name="Smith C.D."/>
            <person name="Smith T.F."/>
            <person name="Spieth J."/>
            <person name="Stage D.E."/>
            <person name="Stark A."/>
            <person name="Stephan W."/>
            <person name="Strausberg R.L."/>
            <person name="Strempel S."/>
            <person name="Sturgill D."/>
            <person name="Sutton G."/>
            <person name="Sutton G.G."/>
            <person name="Tao W."/>
            <person name="Teichmann S."/>
            <person name="Tobari Y.N."/>
            <person name="Tomimura Y."/>
            <person name="Tsolas J.M."/>
            <person name="Valente V.L."/>
            <person name="Venter E."/>
            <person name="Venter J.C."/>
            <person name="Vicario S."/>
            <person name="Vieira F.G."/>
            <person name="Vilella A.J."/>
            <person name="Villasante A."/>
            <person name="Walenz B."/>
            <person name="Wang J."/>
            <person name="Wasserman M."/>
            <person name="Watts T."/>
            <person name="Wilson D."/>
            <person name="Wilson R.K."/>
            <person name="Wing R.A."/>
            <person name="Wolfner M.F."/>
            <person name="Wong A."/>
            <person name="Wong G.K."/>
            <person name="Wu C.I."/>
            <person name="Wu G."/>
            <person name="Yamamoto D."/>
            <person name="Yang H.P."/>
            <person name="Yang S.P."/>
            <person name="Yorke J.A."/>
            <person name="Yoshida K."/>
            <person name="Zdobnov E."/>
            <person name="Zhang P."/>
            <person name="Zhang Y."/>
            <person name="Zimin A.V."/>
            <person name="Baldwin J."/>
            <person name="Abdouelleil A."/>
            <person name="Abdulkadir J."/>
            <person name="Abebe A."/>
            <person name="Abera B."/>
            <person name="Abreu J."/>
            <person name="Acer S.C."/>
            <person name="Aftuck L."/>
            <person name="Alexander A."/>
            <person name="An P."/>
            <person name="Anderson E."/>
            <person name="Anderson S."/>
            <person name="Arachi H."/>
            <person name="Azer M."/>
            <person name="Bachantsang P."/>
            <person name="Barry A."/>
            <person name="Bayul T."/>
            <person name="Berlin A."/>
            <person name="Bessette D."/>
            <person name="Bloom T."/>
            <person name="Blye J."/>
            <person name="Boguslavskiy L."/>
            <person name="Bonnet C."/>
            <person name="Boukhgalter B."/>
            <person name="Bourzgui I."/>
            <person name="Brown A."/>
            <person name="Cahill P."/>
            <person name="Channer S."/>
            <person name="Cheshatsang Y."/>
            <person name="Chuda L."/>
            <person name="Citroen M."/>
            <person name="Collymore A."/>
            <person name="Cooke P."/>
            <person name="Costello M."/>
            <person name="D'Aco K."/>
            <person name="Daza R."/>
            <person name="De Haan G."/>
            <person name="DeGray S."/>
            <person name="DeMaso C."/>
            <person name="Dhargay N."/>
            <person name="Dooley K."/>
            <person name="Dooley E."/>
            <person name="Doricent M."/>
            <person name="Dorje P."/>
            <person name="Dorjee K."/>
            <person name="Dupes A."/>
            <person name="Elong R."/>
            <person name="Falk J."/>
            <person name="Farina A."/>
            <person name="Faro S."/>
            <person name="Ferguson D."/>
            <person name="Fisher S."/>
            <person name="Foley C.D."/>
            <person name="Franke A."/>
            <person name="Friedrich D."/>
            <person name="Gadbois L."/>
            <person name="Gearin G."/>
            <person name="Gearin C.R."/>
            <person name="Giannoukos G."/>
            <person name="Goode T."/>
            <person name="Graham J."/>
            <person name="Grandbois E."/>
            <person name="Grewal S."/>
            <person name="Gyaltsen K."/>
            <person name="Hafez N."/>
            <person name="Hagos B."/>
            <person name="Hall J."/>
            <person name="Henson C."/>
            <person name="Hollinger A."/>
            <person name="Honan T."/>
            <person name="Huard M.D."/>
            <person name="Hughes L."/>
            <person name="Hurhula B."/>
            <person name="Husby M.E."/>
            <person name="Kamat A."/>
            <person name="Kanga B."/>
            <person name="Kashin S."/>
            <person name="Khazanovich D."/>
            <person name="Kisner P."/>
            <person name="Lance K."/>
            <person name="Lara M."/>
            <person name="Lee W."/>
            <person name="Lennon N."/>
            <person name="Letendre F."/>
            <person name="LeVine R."/>
            <person name="Lipovsky A."/>
            <person name="Liu X."/>
            <person name="Liu J."/>
            <person name="Liu S."/>
            <person name="Lokyitsang T."/>
            <person name="Lokyitsang Y."/>
            <person name="Lubonja R."/>
            <person name="Lui A."/>
            <person name="MacDonald P."/>
            <person name="Magnisalis V."/>
            <person name="Maru K."/>
            <person name="Matthews C."/>
            <person name="McCusker W."/>
            <person name="McDonough S."/>
            <person name="Mehta T."/>
            <person name="Meldrim J."/>
            <person name="Meneus L."/>
            <person name="Mihai O."/>
            <person name="Mihalev A."/>
            <person name="Mihova T."/>
            <person name="Mittelman R."/>
            <person name="Mlenga V."/>
            <person name="Montmayeur A."/>
            <person name="Mulrain L."/>
            <person name="Navidi A."/>
            <person name="Naylor J."/>
            <person name="Negash T."/>
            <person name="Nguyen T."/>
            <person name="Nguyen N."/>
            <person name="Nicol R."/>
            <person name="Norbu C."/>
            <person name="Norbu N."/>
            <person name="Novod N."/>
            <person name="O'Neill B."/>
            <person name="Osman S."/>
            <person name="Markiewicz E."/>
            <person name="Oyono O.L."/>
            <person name="Patti C."/>
            <person name="Phunkhang P."/>
            <person name="Pierre F."/>
            <person name="Priest M."/>
            <person name="Raghuraman S."/>
            <person name="Rege F."/>
            <person name="Reyes R."/>
            <person name="Rise C."/>
            <person name="Rogov P."/>
            <person name="Ross K."/>
            <person name="Ryan E."/>
            <person name="Settipalli S."/>
            <person name="Shea T."/>
            <person name="Sherpa N."/>
            <person name="Shi L."/>
            <person name="Shih D."/>
            <person name="Sparrow T."/>
            <person name="Spaulding J."/>
            <person name="Stalker J."/>
            <person name="Stange-Thomann N."/>
            <person name="Stavropoulos S."/>
            <person name="Stone C."/>
            <person name="Strader C."/>
            <person name="Tesfaye S."/>
            <person name="Thomson T."/>
            <person name="Thoulutsang Y."/>
            <person name="Thoulutsang D."/>
            <person name="Topham K."/>
            <person name="Topping I."/>
            <person name="Tsamla T."/>
            <person name="Vassiliev H."/>
            <person name="Vo A."/>
            <person name="Wangchuk T."/>
            <person name="Wangdi T."/>
            <person name="Weiand M."/>
            <person name="Wilkinson J."/>
            <person name="Wilson A."/>
            <person name="Yadav S."/>
            <person name="Young G."/>
            <person name="Yu Q."/>
            <person name="Zembek L."/>
            <person name="Zhong D."/>
            <person name="Zimmer A."/>
            <person name="Zwirko Z."/>
            <person name="Jaffe D.B."/>
            <person name="Alvarez P."/>
            <person name="Brockman W."/>
            <person name="Butler J."/>
            <person name="Chin C."/>
            <person name="Gnerre S."/>
            <person name="Grabherr M."/>
            <person name="Kleber M."/>
            <person name="Mauceli E."/>
            <person name="MacCallum I."/>
        </authorList>
    </citation>
    <scope>NUCLEOTIDE SEQUENCE [LARGE SCALE GENOMIC DNA]</scope>
    <source>
        <strain evidence="15">Tucson 15010-1051.87</strain>
    </source>
</reference>
<keyword evidence="11 12" id="KW-0407">Ion channel</keyword>
<evidence type="ECO:0000256" key="4">
    <source>
        <dbReference type="ARBA" id="ARBA00022461"/>
    </source>
</evidence>
<dbReference type="Gene3D" id="1.10.287.770">
    <property type="entry name" value="YojJ-like"/>
    <property type="match status" value="1"/>
</dbReference>
<feature type="transmembrane region" description="Helical" evidence="13">
    <location>
        <begin position="419"/>
        <end position="441"/>
    </location>
</feature>
<evidence type="ECO:0000256" key="6">
    <source>
        <dbReference type="ARBA" id="ARBA00022989"/>
    </source>
</evidence>
<dbReference type="Pfam" id="PF00858">
    <property type="entry name" value="ASC"/>
    <property type="match status" value="1"/>
</dbReference>